<evidence type="ECO:0000313" key="1">
    <source>
        <dbReference type="EMBL" id="ABZ85446.1"/>
    </source>
</evidence>
<protein>
    <submittedName>
        <fullName evidence="1">Uncharacterized protein</fullName>
    </submittedName>
</protein>
<name>B0TCZ5_HELMI</name>
<dbReference type="OrthoDB" id="1666638at2"/>
<evidence type="ECO:0000313" key="2">
    <source>
        <dbReference type="Proteomes" id="UP000008550"/>
    </source>
</evidence>
<reference evidence="1 2" key="1">
    <citation type="journal article" date="2008" name="J. Bacteriol.">
        <title>The genome of Heliobacterium modesticaldum, a phototrophic representative of the Firmicutes containing the simplest photosynthetic apparatus.</title>
        <authorList>
            <person name="Sattley W.M."/>
            <person name="Madigan M.T."/>
            <person name="Swingley W.D."/>
            <person name="Cheung P.C."/>
            <person name="Clocksin K.M."/>
            <person name="Conrad A.L."/>
            <person name="Dejesa L.C."/>
            <person name="Honchak B.M."/>
            <person name="Jung D.O."/>
            <person name="Karbach L.E."/>
            <person name="Kurdoglu A."/>
            <person name="Lahiri S."/>
            <person name="Mastrian S.D."/>
            <person name="Page L.E."/>
            <person name="Taylor H.L."/>
            <person name="Wang Z.T."/>
            <person name="Raymond J."/>
            <person name="Chen M."/>
            <person name="Blankenship R.E."/>
            <person name="Touchman J.W."/>
        </authorList>
    </citation>
    <scope>NUCLEOTIDE SEQUENCE [LARGE SCALE GENOMIC DNA]</scope>
    <source>
        <strain evidence="2">ATCC 51547 / Ice1</strain>
    </source>
</reference>
<keyword evidence="2" id="KW-1185">Reference proteome</keyword>
<dbReference type="RefSeq" id="WP_012283926.1">
    <property type="nucleotide sequence ID" value="NC_010337.2"/>
</dbReference>
<dbReference type="Proteomes" id="UP000008550">
    <property type="component" value="Chromosome"/>
</dbReference>
<sequence>MFYVREKINDTVGITVEIHDDNVFCTCPGCGCEVRIDLAELFNDGEGDLYGTAVYCPECSRSRLEGNR</sequence>
<dbReference type="eggNOG" id="ENOG5032ZFM">
    <property type="taxonomic scope" value="Bacteria"/>
</dbReference>
<dbReference type="KEGG" id="hmo:HM1_2937"/>
<dbReference type="HOGENOM" id="CLU_187470_0_0_9"/>
<dbReference type="EMBL" id="CP000930">
    <property type="protein sequence ID" value="ABZ85446.1"/>
    <property type="molecule type" value="Genomic_DNA"/>
</dbReference>
<organism evidence="1 2">
    <name type="scientific">Heliobacterium modesticaldum (strain ATCC 51547 / Ice1)</name>
    <dbReference type="NCBI Taxonomy" id="498761"/>
    <lineage>
        <taxon>Bacteria</taxon>
        <taxon>Bacillati</taxon>
        <taxon>Bacillota</taxon>
        <taxon>Clostridia</taxon>
        <taxon>Eubacteriales</taxon>
        <taxon>Heliobacteriaceae</taxon>
        <taxon>Heliomicrobium</taxon>
    </lineage>
</organism>
<dbReference type="STRING" id="498761.HM1_2937"/>
<accession>B0TCZ5</accession>
<dbReference type="AlphaFoldDB" id="B0TCZ5"/>
<gene>
    <name evidence="1" type="ORF">HM1_2937</name>
</gene>
<proteinExistence type="predicted"/>